<dbReference type="PANTHER" id="PTHR10658">
    <property type="entry name" value="PHOSPHATIDYLINOSITOL TRANSFER PROTEIN"/>
    <property type="match status" value="1"/>
</dbReference>
<dbReference type="InterPro" id="IPR001666">
    <property type="entry name" value="PI_transfer"/>
</dbReference>
<evidence type="ECO:0000313" key="2">
    <source>
        <dbReference type="EMBL" id="GBM64636.1"/>
    </source>
</evidence>
<organism evidence="2 3">
    <name type="scientific">Araneus ventricosus</name>
    <name type="common">Orbweaver spider</name>
    <name type="synonym">Epeira ventricosa</name>
    <dbReference type="NCBI Taxonomy" id="182803"/>
    <lineage>
        <taxon>Eukaryota</taxon>
        <taxon>Metazoa</taxon>
        <taxon>Ecdysozoa</taxon>
        <taxon>Arthropoda</taxon>
        <taxon>Chelicerata</taxon>
        <taxon>Arachnida</taxon>
        <taxon>Araneae</taxon>
        <taxon>Araneomorphae</taxon>
        <taxon>Entelegynae</taxon>
        <taxon>Araneoidea</taxon>
        <taxon>Araneidae</taxon>
        <taxon>Araneus</taxon>
    </lineage>
</organism>
<dbReference type="AlphaFoldDB" id="A0A4Y2HH05"/>
<accession>A0A4Y2HH05</accession>
<keyword evidence="3" id="KW-1185">Reference proteome</keyword>
<dbReference type="InterPro" id="IPR055261">
    <property type="entry name" value="PI_transfer_N"/>
</dbReference>
<dbReference type="EMBL" id="BGPR01001938">
    <property type="protein sequence ID" value="GBM64636.1"/>
    <property type="molecule type" value="Genomic_DNA"/>
</dbReference>
<dbReference type="GO" id="GO:0005737">
    <property type="term" value="C:cytoplasm"/>
    <property type="evidence" value="ECO:0007669"/>
    <property type="project" value="TreeGrafter"/>
</dbReference>
<proteinExistence type="predicted"/>
<dbReference type="PANTHER" id="PTHR10658:SF11">
    <property type="entry name" value="VIBRATOR, ISOFORM B"/>
    <property type="match status" value="1"/>
</dbReference>
<gene>
    <name evidence="2" type="primary">PITPNA_2</name>
    <name evidence="2" type="ORF">AVEN_91707_2</name>
</gene>
<dbReference type="PRINTS" id="PR00391">
    <property type="entry name" value="PITRANSFER"/>
</dbReference>
<sequence length="392" mass="45274">MLIKEYRVVLPITVEEYQVGQLYSVAEVSKNETGGGEGVEVRKNEPFENFPLLGGKFCSGQYTYKIYHLASRVPAYIRLLAPKGSLEVHEEAWNAYPYCKTVITNPGYMKDAFFISIETMHCPDRGEQENVHELPPEKLKMREVDFIDIGNDAVIAKDYKESEDPSKCKSEKTGRGPLTGNWRETVDPVMCAYKLVTVEFKWLGLQTRVENFIQSTERRLFLKFHREVFCWIDQWYGLTMADIRRMEEETKKELQAFNDEEDLDLSYNSPRASTSACGGSKHDDDFSCSDETSSPHKVTLVELNDLVCDLDQSKSKVEILALRFQQWNLLEENALVTSFHIRHLLFESFFKKEESLVFCCHINGLLKEIRIALECNEWWLFIDAESQGGFVE</sequence>
<evidence type="ECO:0000313" key="3">
    <source>
        <dbReference type="Proteomes" id="UP000499080"/>
    </source>
</evidence>
<dbReference type="Pfam" id="PF02121">
    <property type="entry name" value="IP_trans"/>
    <property type="match status" value="1"/>
</dbReference>
<comment type="caution">
    <text evidence="2">The sequence shown here is derived from an EMBL/GenBank/DDBJ whole genome shotgun (WGS) entry which is preliminary data.</text>
</comment>
<protein>
    <submittedName>
        <fullName evidence="2">Phosphatidylinositol transfer protein alpha isoform</fullName>
    </submittedName>
</protein>
<dbReference type="SUPFAM" id="SSF55961">
    <property type="entry name" value="Bet v1-like"/>
    <property type="match status" value="1"/>
</dbReference>
<reference evidence="2 3" key="1">
    <citation type="journal article" date="2019" name="Sci. Rep.">
        <title>Orb-weaving spider Araneus ventricosus genome elucidates the spidroin gene catalogue.</title>
        <authorList>
            <person name="Kono N."/>
            <person name="Nakamura H."/>
            <person name="Ohtoshi R."/>
            <person name="Moran D.A.P."/>
            <person name="Shinohara A."/>
            <person name="Yoshida Y."/>
            <person name="Fujiwara M."/>
            <person name="Mori M."/>
            <person name="Tomita M."/>
            <person name="Arakawa K."/>
        </authorList>
    </citation>
    <scope>NUCLEOTIDE SEQUENCE [LARGE SCALE GENOMIC DNA]</scope>
</reference>
<dbReference type="OrthoDB" id="18453at2759"/>
<dbReference type="FunFam" id="3.30.530.20:FF:000025">
    <property type="entry name" value="Phosphatidylinositol transfer protein beta"/>
    <property type="match status" value="1"/>
</dbReference>
<dbReference type="CDD" id="cd08888">
    <property type="entry name" value="SRPBCC_PITPNA-B_like"/>
    <property type="match status" value="1"/>
</dbReference>
<dbReference type="GO" id="GO:0035091">
    <property type="term" value="F:phosphatidylinositol binding"/>
    <property type="evidence" value="ECO:0007669"/>
    <property type="project" value="TreeGrafter"/>
</dbReference>
<name>A0A4Y2HH05_ARAVE</name>
<dbReference type="InterPro" id="IPR023393">
    <property type="entry name" value="START-like_dom_sf"/>
</dbReference>
<dbReference type="GO" id="GO:0008526">
    <property type="term" value="F:phosphatidylinositol transfer activity"/>
    <property type="evidence" value="ECO:0007669"/>
    <property type="project" value="TreeGrafter"/>
</dbReference>
<dbReference type="Gene3D" id="3.30.530.20">
    <property type="match status" value="1"/>
</dbReference>
<dbReference type="Proteomes" id="UP000499080">
    <property type="component" value="Unassembled WGS sequence"/>
</dbReference>
<dbReference type="GO" id="GO:0008525">
    <property type="term" value="F:phosphatidylcholine transporter activity"/>
    <property type="evidence" value="ECO:0007669"/>
    <property type="project" value="TreeGrafter"/>
</dbReference>
<evidence type="ECO:0000259" key="1">
    <source>
        <dbReference type="Pfam" id="PF02121"/>
    </source>
</evidence>
<dbReference type="GO" id="GO:0031210">
    <property type="term" value="F:phosphatidylcholine binding"/>
    <property type="evidence" value="ECO:0007669"/>
    <property type="project" value="TreeGrafter"/>
</dbReference>
<feature type="domain" description="Phosphatidylinositol transfer protein N-terminal" evidence="1">
    <location>
        <begin position="1"/>
        <end position="252"/>
    </location>
</feature>